<keyword evidence="4" id="KW-1133">Transmembrane helix</keyword>
<evidence type="ECO:0000256" key="1">
    <source>
        <dbReference type="ARBA" id="ARBA00005698"/>
    </source>
</evidence>
<feature type="transmembrane region" description="Helical" evidence="4">
    <location>
        <begin position="6"/>
        <end position="23"/>
    </location>
</feature>
<organism evidence="6 7">
    <name type="scientific">Shewanella benthica</name>
    <dbReference type="NCBI Taxonomy" id="43661"/>
    <lineage>
        <taxon>Bacteria</taxon>
        <taxon>Pseudomonadati</taxon>
        <taxon>Pseudomonadota</taxon>
        <taxon>Gammaproteobacteria</taxon>
        <taxon>Alteromonadales</taxon>
        <taxon>Shewanellaceae</taxon>
        <taxon>Shewanella</taxon>
    </lineage>
</organism>
<dbReference type="Pfam" id="PF00499">
    <property type="entry name" value="Oxidored_q3"/>
    <property type="match status" value="1"/>
</dbReference>
<feature type="region of interest" description="Disordered" evidence="5">
    <location>
        <begin position="169"/>
        <end position="253"/>
    </location>
</feature>
<evidence type="ECO:0000313" key="7">
    <source>
        <dbReference type="Proteomes" id="UP000250123"/>
    </source>
</evidence>
<reference evidence="7" key="1">
    <citation type="submission" date="2018-06" db="EMBL/GenBank/DDBJ databases">
        <authorList>
            <person name="Cea G.-C."/>
            <person name="William W."/>
        </authorList>
    </citation>
    <scope>NUCLEOTIDE SEQUENCE [LARGE SCALE GENOMIC DNA]</scope>
    <source>
        <strain evidence="7">DB21MT-2</strain>
    </source>
</reference>
<dbReference type="Proteomes" id="UP000250123">
    <property type="component" value="Chromosome SHEWBE"/>
</dbReference>
<dbReference type="GO" id="GO:0008137">
    <property type="term" value="F:NADH dehydrogenase (ubiquinone) activity"/>
    <property type="evidence" value="ECO:0007669"/>
    <property type="project" value="UniProtKB-UniRule"/>
</dbReference>
<dbReference type="GO" id="GO:0048038">
    <property type="term" value="F:quinone binding"/>
    <property type="evidence" value="ECO:0007669"/>
    <property type="project" value="UniProtKB-UniRule"/>
</dbReference>
<dbReference type="InterPro" id="IPR042106">
    <property type="entry name" value="Nuo/plastoQ_OxRdtase_6_NuoJ"/>
</dbReference>
<name>A0A330M5B6_9GAMM</name>
<dbReference type="PANTHER" id="PTHR33269">
    <property type="entry name" value="NADH-UBIQUINONE OXIDOREDUCTASE CHAIN 6"/>
    <property type="match status" value="1"/>
</dbReference>
<keyword evidence="4" id="KW-0874">Quinone</keyword>
<feature type="transmembrane region" description="Helical" evidence="4">
    <location>
        <begin position="30"/>
        <end position="47"/>
    </location>
</feature>
<accession>A0A330M5B6</accession>
<feature type="compositionally biased region" description="Polar residues" evidence="5">
    <location>
        <begin position="196"/>
        <end position="213"/>
    </location>
</feature>
<evidence type="ECO:0000313" key="6">
    <source>
        <dbReference type="EMBL" id="SQH77328.1"/>
    </source>
</evidence>
<dbReference type="InterPro" id="IPR001457">
    <property type="entry name" value="NADH_UbQ/plastoQ_OxRdtase_su6"/>
</dbReference>
<protein>
    <recommendedName>
        <fullName evidence="2 4">NADH-quinone oxidoreductase subunit J</fullName>
        <ecNumber evidence="4">7.1.1.-</ecNumber>
    </recommendedName>
</protein>
<evidence type="ECO:0000256" key="2">
    <source>
        <dbReference type="ARBA" id="ARBA00019907"/>
    </source>
</evidence>
<proteinExistence type="inferred from homology"/>
<feature type="transmembrane region" description="Helical" evidence="4">
    <location>
        <begin position="144"/>
        <end position="165"/>
    </location>
</feature>
<evidence type="ECO:0000256" key="4">
    <source>
        <dbReference type="RuleBase" id="RU004429"/>
    </source>
</evidence>
<comment type="similarity">
    <text evidence="1 4">Belongs to the complex I subunit 6 family.</text>
</comment>
<dbReference type="EMBL" id="LS483452">
    <property type="protein sequence ID" value="SQH77328.1"/>
    <property type="molecule type" value="Genomic_DNA"/>
</dbReference>
<dbReference type="Gene3D" id="1.20.120.1200">
    <property type="entry name" value="NADH-ubiquinone/plastoquinone oxidoreductase chain 6, subunit NuoJ"/>
    <property type="match status" value="1"/>
</dbReference>
<sequence>MIDIIFCISAAVAIISALLTVSAHNVVHALLYLVTMMLAIALIFFMLGSPFAAALQIIVYAGAVMVLFVFVTMMLHQGERSLAAERQLFNPQVAKGPLILSALLVIEFILLSLGSVGLHQEILTGSLPVDQTVKQLAIQLFGSYRVLVVLAAIMLLAALVSAIHITKQGNKPDTKAKPIHKSGSTEFTPDVGVNDITKQGSTPRPVSPNSINLAENPDTEAERAPSLGSSEFTLAEIEPNQAQTNKQTRGEHI</sequence>
<feature type="transmembrane region" description="Helical" evidence="4">
    <location>
        <begin position="53"/>
        <end position="75"/>
    </location>
</feature>
<dbReference type="EC" id="7.1.1.-" evidence="4"/>
<dbReference type="PANTHER" id="PTHR33269:SF17">
    <property type="entry name" value="NADH-UBIQUINONE OXIDOREDUCTASE CHAIN 6"/>
    <property type="match status" value="1"/>
</dbReference>
<keyword evidence="4" id="KW-0472">Membrane</keyword>
<evidence type="ECO:0000256" key="3">
    <source>
        <dbReference type="ARBA" id="ARBA00025811"/>
    </source>
</evidence>
<feature type="transmembrane region" description="Helical" evidence="4">
    <location>
        <begin position="96"/>
        <end position="118"/>
    </location>
</feature>
<keyword evidence="4" id="KW-0812">Transmembrane</keyword>
<gene>
    <name evidence="6" type="ORF">SHEWBE_3365</name>
</gene>
<evidence type="ECO:0000256" key="5">
    <source>
        <dbReference type="SAM" id="MobiDB-lite"/>
    </source>
</evidence>
<comment type="subunit">
    <text evidence="3">Composed of 13 different subunits. Subunits NuoA, H, J, K, L, M, N constitute the membrane sector of the complex.</text>
</comment>
<dbReference type="AlphaFoldDB" id="A0A330M5B6"/>
<keyword evidence="4" id="KW-0520">NAD</keyword>
<keyword evidence="6" id="KW-0830">Ubiquinone</keyword>
<comment type="function">
    <text evidence="4">NDH-1 shuttles electrons from NADH, via FMN and iron-sulfur (Fe-S) centers, to quinones in the respiratory chain. Couples the redox reaction to proton translocation (for every two electrons transferred, four hydrogen ions are translocated across the cytoplasmic membrane), and thus conserves the redox energy in a proton gradient.</text>
</comment>
<dbReference type="KEGG" id="sbk:SHEWBE_3365"/>
<dbReference type="RefSeq" id="WP_231926317.1">
    <property type="nucleotide sequence ID" value="NZ_LS483452.1"/>
</dbReference>
<keyword evidence="4" id="KW-1003">Cell membrane</keyword>
<comment type="subcellular location">
    <subcellularLocation>
        <location evidence="4">Cell membrane</location>
        <topology evidence="4">Multi-pass membrane protein</topology>
    </subcellularLocation>
</comment>
<dbReference type="GO" id="GO:0005886">
    <property type="term" value="C:plasma membrane"/>
    <property type="evidence" value="ECO:0007669"/>
    <property type="project" value="UniProtKB-SubCell"/>
</dbReference>
<comment type="catalytic activity">
    <reaction evidence="4">
        <text>a quinone + NADH + 5 H(+)(in) = a quinol + NAD(+) + 4 H(+)(out)</text>
        <dbReference type="Rhea" id="RHEA:57888"/>
        <dbReference type="ChEBI" id="CHEBI:15378"/>
        <dbReference type="ChEBI" id="CHEBI:24646"/>
        <dbReference type="ChEBI" id="CHEBI:57540"/>
        <dbReference type="ChEBI" id="CHEBI:57945"/>
        <dbReference type="ChEBI" id="CHEBI:132124"/>
    </reaction>
</comment>